<keyword evidence="1" id="KW-1133">Transmembrane helix</keyword>
<dbReference type="EMBL" id="JAMQOQ010000002">
    <property type="protein sequence ID" value="MDS0293820.1"/>
    <property type="molecule type" value="Genomic_DNA"/>
</dbReference>
<keyword evidence="3" id="KW-1185">Reference proteome</keyword>
<accession>A0ABU2FZ59</accession>
<dbReference type="RefSeq" id="WP_310927677.1">
    <property type="nucleotide sequence ID" value="NZ_JAMQOQ010000002.1"/>
</dbReference>
<comment type="caution">
    <text evidence="2">The sequence shown here is derived from an EMBL/GenBank/DDBJ whole genome shotgun (WGS) entry which is preliminary data.</text>
</comment>
<evidence type="ECO:0000313" key="3">
    <source>
        <dbReference type="Proteomes" id="UP001254813"/>
    </source>
</evidence>
<evidence type="ECO:0000313" key="2">
    <source>
        <dbReference type="EMBL" id="MDS0293820.1"/>
    </source>
</evidence>
<keyword evidence="1" id="KW-0812">Transmembrane</keyword>
<reference evidence="2 3" key="1">
    <citation type="submission" date="2022-06" db="EMBL/GenBank/DDBJ databases">
        <title>Halogeometricum sp. a new haloarchaeum isolate from saline soil.</title>
        <authorList>
            <person name="Strakova D."/>
            <person name="Galisteo C."/>
            <person name="Sanchez-Porro C."/>
            <person name="Ventosa A."/>
        </authorList>
    </citation>
    <scope>NUCLEOTIDE SEQUENCE [LARGE SCALE GENOMIC DNA]</scope>
    <source>
        <strain evidence="3">S3BR25-2</strain>
    </source>
</reference>
<protein>
    <submittedName>
        <fullName evidence="2">Uncharacterized protein</fullName>
    </submittedName>
</protein>
<organism evidence="2 3">
    <name type="scientific">Halogeometricum luteum</name>
    <dbReference type="NCBI Taxonomy" id="2950537"/>
    <lineage>
        <taxon>Archaea</taxon>
        <taxon>Methanobacteriati</taxon>
        <taxon>Methanobacteriota</taxon>
        <taxon>Stenosarchaea group</taxon>
        <taxon>Halobacteria</taxon>
        <taxon>Halobacteriales</taxon>
        <taxon>Haloferacaceae</taxon>
        <taxon>Halogeometricum</taxon>
    </lineage>
</organism>
<dbReference type="Proteomes" id="UP001254813">
    <property type="component" value="Unassembled WGS sequence"/>
</dbReference>
<feature type="transmembrane region" description="Helical" evidence="1">
    <location>
        <begin position="16"/>
        <end position="40"/>
    </location>
</feature>
<gene>
    <name evidence="2" type="ORF">NDI79_06505</name>
</gene>
<keyword evidence="1" id="KW-0472">Membrane</keyword>
<name>A0ABU2FZ59_9EURY</name>
<sequence length="63" mass="6460">MATLPELTTTQGVYDWLLALTVLFAAFLGALLLASFLGFVPPIDQLDGGGALLFPVAPALGLG</sequence>
<proteinExistence type="predicted"/>
<evidence type="ECO:0000256" key="1">
    <source>
        <dbReference type="SAM" id="Phobius"/>
    </source>
</evidence>